<dbReference type="InterPro" id="IPR018711">
    <property type="entry name" value="NAGPA"/>
</dbReference>
<evidence type="ECO:0000313" key="3">
    <source>
        <dbReference type="EMBL" id="MBB3808305.1"/>
    </source>
</evidence>
<dbReference type="Proteomes" id="UP000537592">
    <property type="component" value="Unassembled WGS sequence"/>
</dbReference>
<proteinExistence type="predicted"/>
<keyword evidence="4" id="KW-1185">Reference proteome</keyword>
<organism evidence="3 4">
    <name type="scientific">Pseudochelatococcus contaminans</name>
    <dbReference type="NCBI Taxonomy" id="1538103"/>
    <lineage>
        <taxon>Bacteria</taxon>
        <taxon>Pseudomonadati</taxon>
        <taxon>Pseudomonadota</taxon>
        <taxon>Alphaproteobacteria</taxon>
        <taxon>Hyphomicrobiales</taxon>
        <taxon>Chelatococcaceae</taxon>
        <taxon>Pseudochelatococcus</taxon>
    </lineage>
</organism>
<evidence type="ECO:0000313" key="4">
    <source>
        <dbReference type="Proteomes" id="UP000537592"/>
    </source>
</evidence>
<comment type="caution">
    <text evidence="3">The sequence shown here is derived from an EMBL/GenBank/DDBJ whole genome shotgun (WGS) entry which is preliminary data.</text>
</comment>
<sequence length="271" mass="29002">MGRPIWRYAIPAMAAICALAFQFYPGAGSAASAAKGDGICRDVVFAGVQHVVCEISPLQQQHGLRIDLHWKDGETAFGSLGAVERHLTQQGRTPLLTMNAGMYEADLSPVGLFIAGGRTLHPLNTRSGSGNFYMKPNGVFFISGRKAGIMETRAFARSGRKTDLATQSGPLLVMGGKIHPRFQADGDSRKIRNGVGVRKDGTVVFAISRQGISFGQFARLFLYTLHCPDALYLDGSVSQLSQNGAAAREGLGQAETILRKPLGPILSVSIK</sequence>
<dbReference type="Pfam" id="PF09992">
    <property type="entry name" value="NAGPA"/>
    <property type="match status" value="1"/>
</dbReference>
<dbReference type="EMBL" id="JACICC010000001">
    <property type="protein sequence ID" value="MBB3808305.1"/>
    <property type="molecule type" value="Genomic_DNA"/>
</dbReference>
<feature type="signal peptide" evidence="1">
    <location>
        <begin position="1"/>
        <end position="30"/>
    </location>
</feature>
<reference evidence="3 4" key="1">
    <citation type="submission" date="2020-08" db="EMBL/GenBank/DDBJ databases">
        <title>Genomic Encyclopedia of Type Strains, Phase IV (KMG-IV): sequencing the most valuable type-strain genomes for metagenomic binning, comparative biology and taxonomic classification.</title>
        <authorList>
            <person name="Goeker M."/>
        </authorList>
    </citation>
    <scope>NUCLEOTIDE SEQUENCE [LARGE SCALE GENOMIC DNA]</scope>
    <source>
        <strain evidence="3 4">DSM 28760</strain>
    </source>
</reference>
<evidence type="ECO:0000259" key="2">
    <source>
        <dbReference type="Pfam" id="PF09992"/>
    </source>
</evidence>
<accession>A0A7W5Z1U2</accession>
<feature type="chain" id="PRO_5031264025" evidence="1">
    <location>
        <begin position="31"/>
        <end position="271"/>
    </location>
</feature>
<protein>
    <submittedName>
        <fullName evidence="3">Uncharacterized protein YigE (DUF2233 family)</fullName>
    </submittedName>
</protein>
<gene>
    <name evidence="3" type="ORF">FHS81_000359</name>
</gene>
<evidence type="ECO:0000256" key="1">
    <source>
        <dbReference type="SAM" id="SignalP"/>
    </source>
</evidence>
<name>A0A7W5Z1U2_9HYPH</name>
<dbReference type="AlphaFoldDB" id="A0A7W5Z1U2"/>
<feature type="domain" description="Phosphodiester glycosidase" evidence="2">
    <location>
        <begin position="97"/>
        <end position="238"/>
    </location>
</feature>
<keyword evidence="1" id="KW-0732">Signal</keyword>